<gene>
    <name evidence="1" type="ORF">LTS18_004122</name>
</gene>
<evidence type="ECO:0000313" key="2">
    <source>
        <dbReference type="Proteomes" id="UP001186974"/>
    </source>
</evidence>
<dbReference type="EMBL" id="JAWDJW010007308">
    <property type="protein sequence ID" value="KAK3062402.1"/>
    <property type="molecule type" value="Genomic_DNA"/>
</dbReference>
<protein>
    <submittedName>
        <fullName evidence="1">Uncharacterized protein</fullName>
    </submittedName>
</protein>
<organism evidence="1 2">
    <name type="scientific">Coniosporium uncinatum</name>
    <dbReference type="NCBI Taxonomy" id="93489"/>
    <lineage>
        <taxon>Eukaryota</taxon>
        <taxon>Fungi</taxon>
        <taxon>Dikarya</taxon>
        <taxon>Ascomycota</taxon>
        <taxon>Pezizomycotina</taxon>
        <taxon>Dothideomycetes</taxon>
        <taxon>Dothideomycetes incertae sedis</taxon>
        <taxon>Coniosporium</taxon>
    </lineage>
</organism>
<reference evidence="1" key="1">
    <citation type="submission" date="2024-09" db="EMBL/GenBank/DDBJ databases">
        <title>Black Yeasts Isolated from many extreme environments.</title>
        <authorList>
            <person name="Coleine C."/>
            <person name="Stajich J.E."/>
            <person name="Selbmann L."/>
        </authorList>
    </citation>
    <scope>NUCLEOTIDE SEQUENCE</scope>
    <source>
        <strain evidence="1">CCFEE 5737</strain>
    </source>
</reference>
<evidence type="ECO:0000313" key="1">
    <source>
        <dbReference type="EMBL" id="KAK3062402.1"/>
    </source>
</evidence>
<sequence length="433" mass="48250">MEALHRLAQPESFRDDIALQGRTEATGMSVFAVSPIEKHARGLIDPSAQDANARGNTDLSATTIYPLRYATYANGTGLNGKTTNWAGIAESSHIESFSNGIDVKKASKEEPDSLRKTSQKAEDVTRQLWTSKPLLDLLSPTLEFVNESLFRNLSDPRRLLDCFRDTSLAAIAHSPLSHLHPVKLETAFRGWTRINGSLVCDSLWMALEALFTPPPNIARHRRTNSQRKDDLHLPFSTEQSAAYVNDEDAAHIIMVCIHALTSLVFRGTPVVWQNVLKNRADGRIAPDPKEMRSADVNAKMHMDIVDQLEYEPGLRLAQRLARAVAARRRFFEIQEVMLGRRADGAQGAAGDAIIMHLKLVLELSNQETQPLSRNEHEHAGSHPWTLAGVFLEWMRTVILQNWNGKTEINRCDAVGAAFEVIASMTRLSLPAQR</sequence>
<keyword evidence="2" id="KW-1185">Reference proteome</keyword>
<proteinExistence type="predicted"/>
<accession>A0ACC3D634</accession>
<name>A0ACC3D634_9PEZI</name>
<comment type="caution">
    <text evidence="1">The sequence shown here is derived from an EMBL/GenBank/DDBJ whole genome shotgun (WGS) entry which is preliminary data.</text>
</comment>
<dbReference type="Proteomes" id="UP001186974">
    <property type="component" value="Unassembled WGS sequence"/>
</dbReference>
<feature type="non-terminal residue" evidence="1">
    <location>
        <position position="433"/>
    </location>
</feature>